<evidence type="ECO:0000313" key="2">
    <source>
        <dbReference type="Proteomes" id="UP001374535"/>
    </source>
</evidence>
<dbReference type="Pfam" id="PF03004">
    <property type="entry name" value="Transposase_24"/>
    <property type="match status" value="1"/>
</dbReference>
<reference evidence="1 2" key="1">
    <citation type="journal article" date="2023" name="Life. Sci Alliance">
        <title>Evolutionary insights into 3D genome organization and epigenetic landscape of Vigna mungo.</title>
        <authorList>
            <person name="Junaid A."/>
            <person name="Singh B."/>
            <person name="Bhatia S."/>
        </authorList>
    </citation>
    <scope>NUCLEOTIDE SEQUENCE [LARGE SCALE GENOMIC DNA]</scope>
    <source>
        <strain evidence="1">Urdbean</strain>
    </source>
</reference>
<dbReference type="CDD" id="cd00303">
    <property type="entry name" value="retropepsin_like"/>
    <property type="match status" value="1"/>
</dbReference>
<dbReference type="AlphaFoldDB" id="A0AAQ3RXH7"/>
<name>A0AAQ3RXH7_VIGMU</name>
<dbReference type="EMBL" id="CP144695">
    <property type="protein sequence ID" value="WVZ08239.1"/>
    <property type="molecule type" value="Genomic_DNA"/>
</dbReference>
<keyword evidence="2" id="KW-1185">Reference proteome</keyword>
<dbReference type="PANTHER" id="PTHR33067">
    <property type="entry name" value="RNA-DIRECTED DNA POLYMERASE-RELATED"/>
    <property type="match status" value="1"/>
</dbReference>
<evidence type="ECO:0000313" key="1">
    <source>
        <dbReference type="EMBL" id="WVZ08239.1"/>
    </source>
</evidence>
<gene>
    <name evidence="1" type="ORF">V8G54_021585</name>
</gene>
<dbReference type="InterPro" id="IPR021109">
    <property type="entry name" value="Peptidase_aspartic_dom_sf"/>
</dbReference>
<protein>
    <submittedName>
        <fullName evidence="1">Uncharacterized protein</fullName>
    </submittedName>
</protein>
<accession>A0AAQ3RXH7</accession>
<organism evidence="1 2">
    <name type="scientific">Vigna mungo</name>
    <name type="common">Black gram</name>
    <name type="synonym">Phaseolus mungo</name>
    <dbReference type="NCBI Taxonomy" id="3915"/>
    <lineage>
        <taxon>Eukaryota</taxon>
        <taxon>Viridiplantae</taxon>
        <taxon>Streptophyta</taxon>
        <taxon>Embryophyta</taxon>
        <taxon>Tracheophyta</taxon>
        <taxon>Spermatophyta</taxon>
        <taxon>Magnoliopsida</taxon>
        <taxon>eudicotyledons</taxon>
        <taxon>Gunneridae</taxon>
        <taxon>Pentapetalae</taxon>
        <taxon>rosids</taxon>
        <taxon>fabids</taxon>
        <taxon>Fabales</taxon>
        <taxon>Fabaceae</taxon>
        <taxon>Papilionoideae</taxon>
        <taxon>50 kb inversion clade</taxon>
        <taxon>NPAAA clade</taxon>
        <taxon>indigoferoid/millettioid clade</taxon>
        <taxon>Phaseoleae</taxon>
        <taxon>Vigna</taxon>
    </lineage>
</organism>
<dbReference type="Proteomes" id="UP001374535">
    <property type="component" value="Chromosome 6"/>
</dbReference>
<sequence>MREYVATIPFPQRLKKQEQAKQFERFLDVFKKLHINIPFVEALEQMSSYEECSAIIQQKLPPKLKDQLCHSIINLMPLSIFKWLGIGEVKPTMITLQLADRSMTYPYGIVEDVLVKMDKFIFPADFVVLDMEEDAKVPIIFGRPFLATGRNLIDVEQGELMLRVGDEKVTFSINEAVKHKLEKADCFKAEIIESLVLKDVDYHVTKNPLERALLLGMEAKELSKESNDEEVVECAHQLEVIKPLIYSTRGIKDLHKSESREEDTSKIDLKQLSSHLKYRFLDEQKLNPIMKEMVTKEHPLLTHLLVSNIPLLNSKLNNSNIIKSTYSFGILKFSIRKMWNNFCKKFSPCSALVISNLRKVSWKLEDEEKVKRNFHTKASHRLSDMYKNARTVAKKPDWLGDDTWNALLEKWNMPLYRQKCETAKKNRTSEKGSISVHEHAIPLSQELSRSVHVDEIFQQTHIRQSTGEFVDERSRRTHEQFQAKFSQIRFENACVGASACSPLDPADEERLRNCCWLEAAGGKYKGRAYDIGNVSFQDDCVDSYIQQTHASSSA</sequence>
<dbReference type="Gene3D" id="2.40.70.10">
    <property type="entry name" value="Acid Proteases"/>
    <property type="match status" value="1"/>
</dbReference>
<dbReference type="PANTHER" id="PTHR33067:SF39">
    <property type="entry name" value="TRANSCRIPTION FACTOR INTERACTOR AND REGULATOR CCHC(ZN) FAMILY"/>
    <property type="match status" value="1"/>
</dbReference>
<dbReference type="InterPro" id="IPR004252">
    <property type="entry name" value="Probable_transposase_24"/>
</dbReference>
<proteinExistence type="predicted"/>